<evidence type="ECO:0008006" key="2">
    <source>
        <dbReference type="Google" id="ProtNLM"/>
    </source>
</evidence>
<dbReference type="GO" id="GO:0016829">
    <property type="term" value="F:lyase activity"/>
    <property type="evidence" value="ECO:0007669"/>
    <property type="project" value="InterPro"/>
</dbReference>
<proteinExistence type="predicted"/>
<name>A0A382PVC0_9ZZZZ</name>
<feature type="non-terminal residue" evidence="1">
    <location>
        <position position="63"/>
    </location>
</feature>
<gene>
    <name evidence="1" type="ORF">METZ01_LOCUS330128</name>
</gene>
<organism evidence="1">
    <name type="scientific">marine metagenome</name>
    <dbReference type="NCBI Taxonomy" id="408172"/>
    <lineage>
        <taxon>unclassified sequences</taxon>
        <taxon>metagenomes</taxon>
        <taxon>ecological metagenomes</taxon>
    </lineage>
</organism>
<dbReference type="InterPro" id="IPR036148">
    <property type="entry name" value="MmgE/PrpD_sf"/>
</dbReference>
<dbReference type="EMBL" id="UINC01110036">
    <property type="protein sequence ID" value="SVC77274.1"/>
    <property type="molecule type" value="Genomic_DNA"/>
</dbReference>
<dbReference type="AlphaFoldDB" id="A0A382PVC0"/>
<accession>A0A382PVC0</accession>
<dbReference type="SUPFAM" id="SSF103378">
    <property type="entry name" value="2-methylcitrate dehydratase PrpD"/>
    <property type="match status" value="1"/>
</dbReference>
<evidence type="ECO:0000313" key="1">
    <source>
        <dbReference type="EMBL" id="SVC77274.1"/>
    </source>
</evidence>
<reference evidence="1" key="1">
    <citation type="submission" date="2018-05" db="EMBL/GenBank/DDBJ databases">
        <authorList>
            <person name="Lanie J.A."/>
            <person name="Ng W.-L."/>
            <person name="Kazmierczak K.M."/>
            <person name="Andrzejewski T.M."/>
            <person name="Davidsen T.M."/>
            <person name="Wayne K.J."/>
            <person name="Tettelin H."/>
            <person name="Glass J.I."/>
            <person name="Rusch D."/>
            <person name="Podicherti R."/>
            <person name="Tsui H.-C.T."/>
            <person name="Winkler M.E."/>
        </authorList>
    </citation>
    <scope>NUCLEOTIDE SEQUENCE</scope>
</reference>
<sequence>MQIHEVHTHAEGEVLPREEQLAWKIAAVATATAPIDNEALQMVGNRIIDNAAVALAALNRTPV</sequence>
<protein>
    <recommendedName>
        <fullName evidence="2">MmgE/PrpD family protein</fullName>
    </recommendedName>
</protein>